<organism evidence="3 4">
    <name type="scientific">Streptomyces beihaiensis</name>
    <dbReference type="NCBI Taxonomy" id="2984495"/>
    <lineage>
        <taxon>Bacteria</taxon>
        <taxon>Bacillati</taxon>
        <taxon>Actinomycetota</taxon>
        <taxon>Actinomycetes</taxon>
        <taxon>Kitasatosporales</taxon>
        <taxon>Streptomycetaceae</taxon>
        <taxon>Streptomyces</taxon>
    </lineage>
</organism>
<sequence>MRIAVFVENRNGVGLAASIMRAPGAEAHSFHLITADRDGNVAGWIEQEAEARFDDLTVRNLFTVDEALSGDEFLEEVGHRVRAFTDEERIDRLVFFNDQSQRGRRVAQTLRRALPLVLVQDGHLDFRFKKTETGPRDQNWYYGASAPAAICVWGPATRQHLMFRSADADPRVHITGALGHSDDPTLLRAARSSTHRHGKSPGEPLRIVILDQPLSDQRKLPRGDHRKQLSELCAALAEFGQVEIKPHPSTLDGHLGWLRSLPDVTVLDEGTLLEAEALDGYDLAITFFSTTYLQTLRAGTPLVLFSPPPLNIVFPTINHPLLRNVGTVGELVDVVADLHRSGKFVANAHGEPLEHFLTFHEDVAARTLRHVEEAAVPAEPPAPRRTAPANAAAGTEPADTEPAGTEPAGTEPADIAPETGSRAARALRDIERRADRPRSLAVLGLGFSYVTGVAIPVLTYTQALLAQSPVDVRYYDLGVYSRAEDVLADLESAEVVLVNSLAPFWRSPLANDLVNALLTAGRSVVLYAHETEYVMNFEGGQHTLRHAEMLELLPKLKVLCVSTAQADMFRQLGVADPVVVYNTVPRDAHRARARRTPGERPRIVMVGSMQDRKGLDLFSRVAELAHTQGLPWRFSWIGHKTWRIGSSTLLSDRVDWMGALSRGRVREELADSDVFFLSSVDDPMPLSVVEAVQQRLRTVTYHRVGSREVLEGVPGYRSFAAYTPEAALDALRRVLDEEVSEEGYQDVEELFDIPAFTTRMTTALGLPGPELRVSAAEHPARAAEQPDGADEPPFPAVLSRHGRYLAEDFTRHFKAGRHQDALRVGEEILRRRQPVDVLIGMAEIRARQGESEKACRLLAAAAVAGGDRGRVWSEVARVAPLLGARGKAIRQLARRESLRIGVGNRSARLLKAD</sequence>
<keyword evidence="4" id="KW-1185">Reference proteome</keyword>
<name>A0ABT3TQR9_9ACTN</name>
<dbReference type="Pfam" id="PF13692">
    <property type="entry name" value="Glyco_trans_1_4"/>
    <property type="match status" value="1"/>
</dbReference>
<dbReference type="PANTHER" id="PTHR12526">
    <property type="entry name" value="GLYCOSYLTRANSFERASE"/>
    <property type="match status" value="1"/>
</dbReference>
<evidence type="ECO:0000256" key="2">
    <source>
        <dbReference type="SAM" id="MobiDB-lite"/>
    </source>
</evidence>
<dbReference type="PANTHER" id="PTHR12526:SF630">
    <property type="entry name" value="GLYCOSYLTRANSFERASE"/>
    <property type="match status" value="1"/>
</dbReference>
<dbReference type="RefSeq" id="WP_266597064.1">
    <property type="nucleotide sequence ID" value="NZ_JAPHNL010000046.1"/>
</dbReference>
<evidence type="ECO:0000313" key="3">
    <source>
        <dbReference type="EMBL" id="MCX3059342.1"/>
    </source>
</evidence>
<feature type="region of interest" description="Disordered" evidence="2">
    <location>
        <begin position="374"/>
        <end position="422"/>
    </location>
</feature>
<gene>
    <name evidence="3" type="ORF">OFY01_06095</name>
</gene>
<accession>A0ABT3TQR9</accession>
<evidence type="ECO:0000313" key="4">
    <source>
        <dbReference type="Proteomes" id="UP001163064"/>
    </source>
</evidence>
<dbReference type="Proteomes" id="UP001163064">
    <property type="component" value="Unassembled WGS sequence"/>
</dbReference>
<reference evidence="3" key="1">
    <citation type="submission" date="2022-10" db="EMBL/GenBank/DDBJ databases">
        <title>Streptomyces beihaiensis sp. nov., a chitin degrading actinobacterium, isolated from shrimp pond soil.</title>
        <authorList>
            <person name="Xie J."/>
            <person name="Shen N."/>
        </authorList>
    </citation>
    <scope>NUCLEOTIDE SEQUENCE</scope>
    <source>
        <strain evidence="3">GXMU-J5</strain>
    </source>
</reference>
<evidence type="ECO:0000256" key="1">
    <source>
        <dbReference type="ARBA" id="ARBA00021292"/>
    </source>
</evidence>
<dbReference type="Gene3D" id="3.40.50.2000">
    <property type="entry name" value="Glycogen Phosphorylase B"/>
    <property type="match status" value="2"/>
</dbReference>
<proteinExistence type="predicted"/>
<comment type="caution">
    <text evidence="3">The sequence shown here is derived from an EMBL/GenBank/DDBJ whole genome shotgun (WGS) entry which is preliminary data.</text>
</comment>
<protein>
    <recommendedName>
        <fullName evidence="1">D-inositol 3-phosphate glycosyltransferase</fullName>
    </recommendedName>
</protein>
<dbReference type="SUPFAM" id="SSF53756">
    <property type="entry name" value="UDP-Glycosyltransferase/glycogen phosphorylase"/>
    <property type="match status" value="1"/>
</dbReference>
<dbReference type="EMBL" id="JAPHNL010000046">
    <property type="protein sequence ID" value="MCX3059342.1"/>
    <property type="molecule type" value="Genomic_DNA"/>
</dbReference>
<dbReference type="CDD" id="cd03801">
    <property type="entry name" value="GT4_PimA-like"/>
    <property type="match status" value="1"/>
</dbReference>
<feature type="compositionally biased region" description="Low complexity" evidence="2">
    <location>
        <begin position="384"/>
        <end position="397"/>
    </location>
</feature>